<accession>A0A9W8PVV8</accession>
<dbReference type="AlphaFoldDB" id="A0A9W8PVV8"/>
<proteinExistence type="predicted"/>
<organism evidence="1 2">
    <name type="scientific">Fusarium irregulare</name>
    <dbReference type="NCBI Taxonomy" id="2494466"/>
    <lineage>
        <taxon>Eukaryota</taxon>
        <taxon>Fungi</taxon>
        <taxon>Dikarya</taxon>
        <taxon>Ascomycota</taxon>
        <taxon>Pezizomycotina</taxon>
        <taxon>Sordariomycetes</taxon>
        <taxon>Hypocreomycetidae</taxon>
        <taxon>Hypocreales</taxon>
        <taxon>Nectriaceae</taxon>
        <taxon>Fusarium</taxon>
        <taxon>Fusarium incarnatum-equiseti species complex</taxon>
    </lineage>
</organism>
<sequence length="162" mass="18673">MSNLQWFIRLHKVGYVGWPALSQAVDDIVLRVQDIEKTPTVHPQMFSNLVVRRKVHYPSTTEFNKIICTFRTTTTTQMPSNLIGHKNTADGSWYAGDFLFIQMRSLHIRAMREIIIKEVEGYRRNIVALKGLRQANGPKRSSATLAAYPFFQTMAEYLRIVV</sequence>
<dbReference type="EMBL" id="JAPDHF010000004">
    <property type="protein sequence ID" value="KAJ4019506.1"/>
    <property type="molecule type" value="Genomic_DNA"/>
</dbReference>
<evidence type="ECO:0000313" key="1">
    <source>
        <dbReference type="EMBL" id="KAJ4019506.1"/>
    </source>
</evidence>
<name>A0A9W8PVV8_9HYPO</name>
<evidence type="ECO:0000313" key="2">
    <source>
        <dbReference type="Proteomes" id="UP001152130"/>
    </source>
</evidence>
<protein>
    <submittedName>
        <fullName evidence="1">Uncharacterized protein</fullName>
    </submittedName>
</protein>
<reference evidence="1" key="1">
    <citation type="submission" date="2022-10" db="EMBL/GenBank/DDBJ databases">
        <title>Fusarium specimens isolated from Avocado Roots.</title>
        <authorList>
            <person name="Stajich J."/>
            <person name="Roper C."/>
            <person name="Heimlech-Rivalta G."/>
        </authorList>
    </citation>
    <scope>NUCLEOTIDE SEQUENCE</scope>
    <source>
        <strain evidence="1">CF00143</strain>
    </source>
</reference>
<keyword evidence="2" id="KW-1185">Reference proteome</keyword>
<gene>
    <name evidence="1" type="ORF">NW766_003240</name>
</gene>
<comment type="caution">
    <text evidence="1">The sequence shown here is derived from an EMBL/GenBank/DDBJ whole genome shotgun (WGS) entry which is preliminary data.</text>
</comment>
<dbReference type="Proteomes" id="UP001152130">
    <property type="component" value="Unassembled WGS sequence"/>
</dbReference>